<evidence type="ECO:0000259" key="1">
    <source>
        <dbReference type="SMART" id="SM00507"/>
    </source>
</evidence>
<dbReference type="EMBL" id="AP025628">
    <property type="protein sequence ID" value="BDG59500.1"/>
    <property type="molecule type" value="Genomic_DNA"/>
</dbReference>
<feature type="domain" description="HNH nuclease" evidence="1">
    <location>
        <begin position="195"/>
        <end position="251"/>
    </location>
</feature>
<evidence type="ECO:0000313" key="3">
    <source>
        <dbReference type="Proteomes" id="UP001163687"/>
    </source>
</evidence>
<keyword evidence="3" id="KW-1185">Reference proteome</keyword>
<dbReference type="GO" id="GO:0008270">
    <property type="term" value="F:zinc ion binding"/>
    <property type="evidence" value="ECO:0007669"/>
    <property type="project" value="InterPro"/>
</dbReference>
<dbReference type="RefSeq" id="WP_264843624.1">
    <property type="nucleotide sequence ID" value="NZ_AP025628.1"/>
</dbReference>
<dbReference type="GO" id="GO:0003676">
    <property type="term" value="F:nucleic acid binding"/>
    <property type="evidence" value="ECO:0007669"/>
    <property type="project" value="InterPro"/>
</dbReference>
<proteinExistence type="predicted"/>
<dbReference type="Gene3D" id="1.10.30.50">
    <property type="match status" value="1"/>
</dbReference>
<dbReference type="KEGG" id="cmic:caldi_05900"/>
<sequence>MDVLYYWRPDNYRADRQFGFGYHLNQNSPLLKELQAGDHVWAFTRRRSDGAYVLAADLVVVAVTENRPGFRYGRYRVWGDLQRSRYFDVDLGPDFEPVVRALSVAAAARHLGQSFQGHAAVRRLSPADGAWLAQLAAQLPTLTAAAIYPEDRFEAALLHGIEDVEGLLRAESGDEAALRRRYLYEAVDRTRSRAIIKQLYDEYEGRCQVCGVNPGSRYRVDLAEGHHLIWLSRGGEDTRDNVAILCPNHHAAVHRAPAVFDFRTLSFLFPNGVVEPLTLNHHLRAG</sequence>
<dbReference type="InterPro" id="IPR003615">
    <property type="entry name" value="HNH_nuc"/>
</dbReference>
<dbReference type="GO" id="GO:0004519">
    <property type="term" value="F:endonuclease activity"/>
    <property type="evidence" value="ECO:0007669"/>
    <property type="project" value="InterPro"/>
</dbReference>
<evidence type="ECO:0000313" key="2">
    <source>
        <dbReference type="EMBL" id="BDG59500.1"/>
    </source>
</evidence>
<dbReference type="Proteomes" id="UP001163687">
    <property type="component" value="Chromosome"/>
</dbReference>
<dbReference type="Pfam" id="PF01844">
    <property type="entry name" value="HNH"/>
    <property type="match status" value="1"/>
</dbReference>
<dbReference type="SMART" id="SM00507">
    <property type="entry name" value="HNHc"/>
    <property type="match status" value="1"/>
</dbReference>
<name>A0AA35CLJ6_9FIRM</name>
<protein>
    <recommendedName>
        <fullName evidence="1">HNH nuclease domain-containing protein</fullName>
    </recommendedName>
</protein>
<reference evidence="2" key="1">
    <citation type="submission" date="2022-03" db="EMBL/GenBank/DDBJ databases">
        <title>Complete genome sequence of Caldinitratiruptor microaerophilus.</title>
        <authorList>
            <person name="Mukaiyama R."/>
            <person name="Nishiyama T."/>
            <person name="Ueda K."/>
        </authorList>
    </citation>
    <scope>NUCLEOTIDE SEQUENCE</scope>
    <source>
        <strain evidence="2">JCM 16183</strain>
    </source>
</reference>
<dbReference type="CDD" id="cd00085">
    <property type="entry name" value="HNHc"/>
    <property type="match status" value="1"/>
</dbReference>
<gene>
    <name evidence="2" type="ORF">caldi_05900</name>
</gene>
<dbReference type="AlphaFoldDB" id="A0AA35CLJ6"/>
<organism evidence="2 3">
    <name type="scientific">Caldinitratiruptor microaerophilus</name>
    <dbReference type="NCBI Taxonomy" id="671077"/>
    <lineage>
        <taxon>Bacteria</taxon>
        <taxon>Bacillati</taxon>
        <taxon>Bacillota</taxon>
        <taxon>Clostridia</taxon>
        <taxon>Eubacteriales</taxon>
        <taxon>Symbiobacteriaceae</taxon>
        <taxon>Caldinitratiruptor</taxon>
    </lineage>
</organism>
<dbReference type="InterPro" id="IPR002711">
    <property type="entry name" value="HNH"/>
</dbReference>
<accession>A0AA35CLJ6</accession>